<dbReference type="InterPro" id="IPR011990">
    <property type="entry name" value="TPR-like_helical_dom_sf"/>
</dbReference>
<gene>
    <name evidence="5" type="ORF">NPE20_17645</name>
</gene>
<dbReference type="PANTHER" id="PTHR44858:SF1">
    <property type="entry name" value="UDP-N-ACETYLGLUCOSAMINE--PEPTIDE N-ACETYLGLUCOSAMINYLTRANSFERASE SPINDLY-RELATED"/>
    <property type="match status" value="1"/>
</dbReference>
<feature type="repeat" description="TPR" evidence="3">
    <location>
        <begin position="313"/>
        <end position="346"/>
    </location>
</feature>
<organism evidence="5 6">
    <name type="scientific">Mucilaginibacter aquariorum</name>
    <dbReference type="NCBI Taxonomy" id="2967225"/>
    <lineage>
        <taxon>Bacteria</taxon>
        <taxon>Pseudomonadati</taxon>
        <taxon>Bacteroidota</taxon>
        <taxon>Sphingobacteriia</taxon>
        <taxon>Sphingobacteriales</taxon>
        <taxon>Sphingobacteriaceae</taxon>
        <taxon>Mucilaginibacter</taxon>
    </lineage>
</organism>
<evidence type="ECO:0000256" key="1">
    <source>
        <dbReference type="ARBA" id="ARBA00022737"/>
    </source>
</evidence>
<reference evidence="5 6" key="1">
    <citation type="submission" date="2022-07" db="EMBL/GenBank/DDBJ databases">
        <title>Mucilaginibacter sp. JC4.</title>
        <authorList>
            <person name="Le V."/>
            <person name="Ko S.-R."/>
            <person name="Ahn C.-Y."/>
            <person name="Oh H.-M."/>
        </authorList>
    </citation>
    <scope>NUCLEOTIDE SEQUENCE [LARGE SCALE GENOMIC DNA]</scope>
    <source>
        <strain evidence="5 6">JC4</strain>
    </source>
</reference>
<dbReference type="Pfam" id="PF13432">
    <property type="entry name" value="TPR_16"/>
    <property type="match status" value="1"/>
</dbReference>
<keyword evidence="2 3" id="KW-0802">TPR repeat</keyword>
<feature type="repeat" description="TPR" evidence="3">
    <location>
        <begin position="381"/>
        <end position="414"/>
    </location>
</feature>
<keyword evidence="4" id="KW-0732">Signal</keyword>
<dbReference type="RefSeq" id="WP_256539993.1">
    <property type="nucleotide sequence ID" value="NZ_JANHOH010000004.1"/>
</dbReference>
<dbReference type="PROSITE" id="PS50005">
    <property type="entry name" value="TPR"/>
    <property type="match status" value="3"/>
</dbReference>
<dbReference type="PANTHER" id="PTHR44858">
    <property type="entry name" value="TETRATRICOPEPTIDE REPEAT PROTEIN 6"/>
    <property type="match status" value="1"/>
</dbReference>
<feature type="signal peptide" evidence="4">
    <location>
        <begin position="1"/>
        <end position="23"/>
    </location>
</feature>
<comment type="caution">
    <text evidence="5">The sequence shown here is derived from an EMBL/GenBank/DDBJ whole genome shotgun (WGS) entry which is preliminary data.</text>
</comment>
<feature type="repeat" description="TPR" evidence="3">
    <location>
        <begin position="211"/>
        <end position="244"/>
    </location>
</feature>
<accession>A0ABT1T5C1</accession>
<keyword evidence="1" id="KW-0677">Repeat</keyword>
<evidence type="ECO:0000313" key="6">
    <source>
        <dbReference type="Proteomes" id="UP001204376"/>
    </source>
</evidence>
<proteinExistence type="predicted"/>
<dbReference type="SUPFAM" id="SSF48452">
    <property type="entry name" value="TPR-like"/>
    <property type="match status" value="2"/>
</dbReference>
<dbReference type="Proteomes" id="UP001204376">
    <property type="component" value="Unassembled WGS sequence"/>
</dbReference>
<name>A0ABT1T5C1_9SPHI</name>
<dbReference type="SMART" id="SM00028">
    <property type="entry name" value="TPR"/>
    <property type="match status" value="9"/>
</dbReference>
<dbReference type="Pfam" id="PF00515">
    <property type="entry name" value="TPR_1"/>
    <property type="match status" value="1"/>
</dbReference>
<evidence type="ECO:0000256" key="4">
    <source>
        <dbReference type="SAM" id="SignalP"/>
    </source>
</evidence>
<evidence type="ECO:0000256" key="2">
    <source>
        <dbReference type="ARBA" id="ARBA00022803"/>
    </source>
</evidence>
<dbReference type="InterPro" id="IPR019734">
    <property type="entry name" value="TPR_rpt"/>
</dbReference>
<feature type="chain" id="PRO_5047018425" evidence="4">
    <location>
        <begin position="24"/>
        <end position="551"/>
    </location>
</feature>
<evidence type="ECO:0000313" key="5">
    <source>
        <dbReference type="EMBL" id="MCQ6959805.1"/>
    </source>
</evidence>
<dbReference type="EMBL" id="JANHOH010000004">
    <property type="protein sequence ID" value="MCQ6959805.1"/>
    <property type="molecule type" value="Genomic_DNA"/>
</dbReference>
<dbReference type="Gene3D" id="1.25.40.10">
    <property type="entry name" value="Tetratricopeptide repeat domain"/>
    <property type="match status" value="2"/>
</dbReference>
<keyword evidence="6" id="KW-1185">Reference proteome</keyword>
<evidence type="ECO:0000256" key="3">
    <source>
        <dbReference type="PROSITE-ProRule" id="PRU00339"/>
    </source>
</evidence>
<dbReference type="InterPro" id="IPR050498">
    <property type="entry name" value="Ycf3"/>
</dbReference>
<sequence length="551" mass="62688">MTQRLIAILITVGLLYSAVSSFAANNPLNSSYTNAFANWGSALKKQLNGKSAEFNEGVLKIEQNQLGEGLSLINKSLVNALATGRVSSNLAYSFYEFINLLKISEAIKSTDKNLANAFIYASFADKADKDSVFNVFFNKKAANEYSGRMKLLAFTGVNDPNLTAELREFLIRYPAHFSANLLNADKYFFEKKWKEASEAYTKCISISPQYAYAYRMRGSCNSLIGEKQKSVDDFDKALKLQPTYYEALYGRASQYQDLDKYSDAISDYLKCYKKKKNYFLLTYNLSRCYKELKMMDSAMIYADEYIAMNPDAPLGYYGKGNIYFDKEKYLKAADLFSRCIALKPQEPRYCVSRGESYYFADSASLAIKDFKKAFELGDSTAYVSRLIGECLYKQKQYDAAIPYYKQSIKISPDNELTWESLNLTYVKLKRYPEAIEAGLRSIKIDFTYSSAMTNLGWAYYCSGNYDKCIFYSYKSLKLSKSAVPMFNIALATLRKGQFSDAKKLYSEFVSDCNTNKIKINDGAITDLKDLIDQKVMVTESKFIIKNIFGEK</sequence>
<protein>
    <submittedName>
        <fullName evidence="5">Tetratricopeptide repeat protein</fullName>
    </submittedName>
</protein>